<evidence type="ECO:0000256" key="1">
    <source>
        <dbReference type="SAM" id="MobiDB-lite"/>
    </source>
</evidence>
<dbReference type="HOGENOM" id="CLU_714042_0_0_1"/>
<feature type="region of interest" description="Disordered" evidence="1">
    <location>
        <begin position="355"/>
        <end position="387"/>
    </location>
</feature>
<dbReference type="Proteomes" id="UP000054279">
    <property type="component" value="Unassembled WGS sequence"/>
</dbReference>
<name>A0A0C9VLP4_SPHS4</name>
<dbReference type="AlphaFoldDB" id="A0A0C9VLP4"/>
<sequence length="387" mass="44887">MKSPHFVRGIIRRLRDPQDHGAPVSLSVKLSDADILTKISSTLNTDKLYKVEVWDDYEGSQSTPSISRWLSPKTVFPSLQWLTLTLTPIPSEMKWPQLPELRYLKIETRLRWLPKAFARLIIQTSETLEEVEIYRRLGCDSIYSSTSFYNHDVQKYTFWEDLHSALRPVENTLKRFTICYPTRNDAAFKLEYPHWKGSNDLQCMKSLEQVTITSSLINQKFLKTLPCQLETLVILVEFFGKRLLSQQDLLRHLSSSVKEVVLKVQSSHSMMGGWLYLARQSADVPKFFAVPWDMNWHATALWLSRNVSDKLAKKDMSWRIECGVHSWPVPNGLENIMPRPPRNLPKGWIHPDIRPLLRRKRSPNKVSQSSKDSQSKSSIGDEIKHTE</sequence>
<evidence type="ECO:0000313" key="2">
    <source>
        <dbReference type="EMBL" id="KIJ38760.1"/>
    </source>
</evidence>
<evidence type="ECO:0000313" key="3">
    <source>
        <dbReference type="Proteomes" id="UP000054279"/>
    </source>
</evidence>
<keyword evidence="3" id="KW-1185">Reference proteome</keyword>
<proteinExistence type="predicted"/>
<dbReference type="EMBL" id="KN837158">
    <property type="protein sequence ID" value="KIJ38760.1"/>
    <property type="molecule type" value="Genomic_DNA"/>
</dbReference>
<accession>A0A0C9VLP4</accession>
<gene>
    <name evidence="2" type="ORF">M422DRAFT_69013</name>
</gene>
<organism evidence="2 3">
    <name type="scientific">Sphaerobolus stellatus (strain SS14)</name>
    <dbReference type="NCBI Taxonomy" id="990650"/>
    <lineage>
        <taxon>Eukaryota</taxon>
        <taxon>Fungi</taxon>
        <taxon>Dikarya</taxon>
        <taxon>Basidiomycota</taxon>
        <taxon>Agaricomycotina</taxon>
        <taxon>Agaricomycetes</taxon>
        <taxon>Phallomycetidae</taxon>
        <taxon>Geastrales</taxon>
        <taxon>Sphaerobolaceae</taxon>
        <taxon>Sphaerobolus</taxon>
    </lineage>
</organism>
<protein>
    <submittedName>
        <fullName evidence="2">Uncharacterized protein</fullName>
    </submittedName>
</protein>
<feature type="compositionally biased region" description="Low complexity" evidence="1">
    <location>
        <begin position="367"/>
        <end position="378"/>
    </location>
</feature>
<reference evidence="2 3" key="1">
    <citation type="submission" date="2014-06" db="EMBL/GenBank/DDBJ databases">
        <title>Evolutionary Origins and Diversification of the Mycorrhizal Mutualists.</title>
        <authorList>
            <consortium name="DOE Joint Genome Institute"/>
            <consortium name="Mycorrhizal Genomics Consortium"/>
            <person name="Kohler A."/>
            <person name="Kuo A."/>
            <person name="Nagy L.G."/>
            <person name="Floudas D."/>
            <person name="Copeland A."/>
            <person name="Barry K.W."/>
            <person name="Cichocki N."/>
            <person name="Veneault-Fourrey C."/>
            <person name="LaButti K."/>
            <person name="Lindquist E.A."/>
            <person name="Lipzen A."/>
            <person name="Lundell T."/>
            <person name="Morin E."/>
            <person name="Murat C."/>
            <person name="Riley R."/>
            <person name="Ohm R."/>
            <person name="Sun H."/>
            <person name="Tunlid A."/>
            <person name="Henrissat B."/>
            <person name="Grigoriev I.V."/>
            <person name="Hibbett D.S."/>
            <person name="Martin F."/>
        </authorList>
    </citation>
    <scope>NUCLEOTIDE SEQUENCE [LARGE SCALE GENOMIC DNA]</scope>
    <source>
        <strain evidence="2 3">SS14</strain>
    </source>
</reference>